<name>A0A1G8HSJ6_9RHOB</name>
<dbReference type="EMBL" id="FNEJ01000001">
    <property type="protein sequence ID" value="SDI09628.1"/>
    <property type="molecule type" value="Genomic_DNA"/>
</dbReference>
<reference evidence="5 6" key="1">
    <citation type="submission" date="2016-10" db="EMBL/GenBank/DDBJ databases">
        <authorList>
            <person name="de Groot N.N."/>
        </authorList>
    </citation>
    <scope>NUCLEOTIDE SEQUENCE [LARGE SCALE GENOMIC DNA]</scope>
    <source>
        <strain evidence="5 6">DSM 26424</strain>
    </source>
</reference>
<evidence type="ECO:0000313" key="6">
    <source>
        <dbReference type="Proteomes" id="UP000199093"/>
    </source>
</evidence>
<evidence type="ECO:0000313" key="5">
    <source>
        <dbReference type="EMBL" id="SDI09628.1"/>
    </source>
</evidence>
<accession>A0A1G8HSJ6</accession>
<dbReference type="PROSITE" id="PS00211">
    <property type="entry name" value="ABC_TRANSPORTER_1"/>
    <property type="match status" value="1"/>
</dbReference>
<evidence type="ECO:0000259" key="4">
    <source>
        <dbReference type="PROSITE" id="PS50893"/>
    </source>
</evidence>
<keyword evidence="3 5" id="KW-0067">ATP-binding</keyword>
<dbReference type="Gene3D" id="3.40.50.300">
    <property type="entry name" value="P-loop containing nucleotide triphosphate hydrolases"/>
    <property type="match status" value="1"/>
</dbReference>
<dbReference type="Proteomes" id="UP000199093">
    <property type="component" value="Unassembled WGS sequence"/>
</dbReference>
<dbReference type="GO" id="GO:0016887">
    <property type="term" value="F:ATP hydrolysis activity"/>
    <property type="evidence" value="ECO:0007669"/>
    <property type="project" value="InterPro"/>
</dbReference>
<evidence type="ECO:0000256" key="3">
    <source>
        <dbReference type="ARBA" id="ARBA00022840"/>
    </source>
</evidence>
<dbReference type="RefSeq" id="WP_089841786.1">
    <property type="nucleotide sequence ID" value="NZ_FNEJ01000001.1"/>
</dbReference>
<proteinExistence type="predicted"/>
<dbReference type="SUPFAM" id="SSF52540">
    <property type="entry name" value="P-loop containing nucleoside triphosphate hydrolases"/>
    <property type="match status" value="1"/>
</dbReference>
<dbReference type="InterPro" id="IPR003439">
    <property type="entry name" value="ABC_transporter-like_ATP-bd"/>
</dbReference>
<dbReference type="STRING" id="555512.SAMN04487993_100119"/>
<feature type="domain" description="ABC transporter" evidence="4">
    <location>
        <begin position="1"/>
        <end position="228"/>
    </location>
</feature>
<dbReference type="InterPro" id="IPR017871">
    <property type="entry name" value="ABC_transporter-like_CS"/>
</dbReference>
<dbReference type="PANTHER" id="PTHR42781">
    <property type="entry name" value="SPERMIDINE/PUTRESCINE IMPORT ATP-BINDING PROTEIN POTA"/>
    <property type="match status" value="1"/>
</dbReference>
<keyword evidence="6" id="KW-1185">Reference proteome</keyword>
<dbReference type="SMART" id="SM00382">
    <property type="entry name" value="AAA"/>
    <property type="match status" value="1"/>
</dbReference>
<keyword evidence="2" id="KW-0547">Nucleotide-binding</keyword>
<protein>
    <submittedName>
        <fullName evidence="5">Putative hydroxymethylpyrimidine transport system ATP-binding protein</fullName>
    </submittedName>
</protein>
<evidence type="ECO:0000256" key="1">
    <source>
        <dbReference type="ARBA" id="ARBA00022448"/>
    </source>
</evidence>
<dbReference type="PANTHER" id="PTHR42781:SF4">
    <property type="entry name" value="SPERMIDINE_PUTRESCINE IMPORT ATP-BINDING PROTEIN POTA"/>
    <property type="match status" value="1"/>
</dbReference>
<dbReference type="GO" id="GO:0005524">
    <property type="term" value="F:ATP binding"/>
    <property type="evidence" value="ECO:0007669"/>
    <property type="project" value="UniProtKB-KW"/>
</dbReference>
<gene>
    <name evidence="5" type="ORF">SAMN04487993_100119</name>
</gene>
<dbReference type="InterPro" id="IPR027417">
    <property type="entry name" value="P-loop_NTPase"/>
</dbReference>
<dbReference type="Pfam" id="PF00005">
    <property type="entry name" value="ABC_tran"/>
    <property type="match status" value="1"/>
</dbReference>
<sequence length="240" mass="24594">MTAPALRLTGTARVGGRVLFGPLDLAVPGGEWCCLLGPSGAGKSSLLHLLAGTSGAVTLDGSARAGDGAPLAGRVALMAQTDLLLPWLDLCDNIRIGARLRGTRPSRAQAEALLDRLGLAGMGARKPGALSGGQRQRVALARTLLEDRPVVLLDEPFSALDVATRLAVQDMAAHALRGRTVLHVTHDPAEAARLGDSILLLAGGQIRAVAPPPDAPPRAPDATATLSATGHLTRLLLEAA</sequence>
<dbReference type="AlphaFoldDB" id="A0A1G8HSJ6"/>
<dbReference type="PROSITE" id="PS50893">
    <property type="entry name" value="ABC_TRANSPORTER_2"/>
    <property type="match status" value="1"/>
</dbReference>
<dbReference type="OrthoDB" id="9802264at2"/>
<dbReference type="InterPro" id="IPR050093">
    <property type="entry name" value="ABC_SmlMolc_Importer"/>
</dbReference>
<evidence type="ECO:0000256" key="2">
    <source>
        <dbReference type="ARBA" id="ARBA00022741"/>
    </source>
</evidence>
<dbReference type="InterPro" id="IPR003593">
    <property type="entry name" value="AAA+_ATPase"/>
</dbReference>
<keyword evidence="1" id="KW-0813">Transport</keyword>
<organism evidence="5 6">
    <name type="scientific">Salipiger marinus</name>
    <dbReference type="NCBI Taxonomy" id="555512"/>
    <lineage>
        <taxon>Bacteria</taxon>
        <taxon>Pseudomonadati</taxon>
        <taxon>Pseudomonadota</taxon>
        <taxon>Alphaproteobacteria</taxon>
        <taxon>Rhodobacterales</taxon>
        <taxon>Roseobacteraceae</taxon>
        <taxon>Salipiger</taxon>
    </lineage>
</organism>